<protein>
    <recommendedName>
        <fullName evidence="2">Single-stranded-DNA-specific exonuclease RecJ</fullName>
    </recommendedName>
</protein>
<feature type="domain" description="DHHA1" evidence="7">
    <location>
        <begin position="364"/>
        <end position="457"/>
    </location>
</feature>
<evidence type="ECO:0000256" key="4">
    <source>
        <dbReference type="ARBA" id="ARBA00022801"/>
    </source>
</evidence>
<dbReference type="RefSeq" id="WP_261693396.1">
    <property type="nucleotide sequence ID" value="NZ_CP104694.1"/>
</dbReference>
<dbReference type="Pfam" id="PF17768">
    <property type="entry name" value="RecJ_OB"/>
    <property type="match status" value="1"/>
</dbReference>
<dbReference type="InterPro" id="IPR051673">
    <property type="entry name" value="SSDNA_exonuclease_RecJ"/>
</dbReference>
<feature type="domain" description="RecJ OB" evidence="8">
    <location>
        <begin position="472"/>
        <end position="574"/>
    </location>
</feature>
<sequence length="578" mass="62374">MRALRIERRVAVASGQTWPDAIHPVLRRIYAARGVQSPEEVEHRLARLIAPDRLGGMATACERLDAAIRTHQHILIVGDFDADGATGTAVAIRGLRLLGARQVSYQVPNRFTHGYGLSPALVETILPLRPDLIVTVDNGIAAHAGVAAAKAHGIDVVVTDHHLPGDSLPPADAIVNPNVAGDGFPSKALAGVGVVFYVLLALRARLRQSGWFEGEHRREPDLSTLLDLVALGTVADLVPLDYNNRILVEAGLRRIRAGQATAGVLALVEASKRSTATVNATDLGFALGPRINAAGRLEDMSLGIECLLTDDPGRARELADLLTSINAERRELQAQMVEQGEAMVGRFLGLHGDAAFPVGVVLHQPEWHVGVVGLVASKLKERLHRPVIACAPAGDDSDELKASGRSIPGFHLRDALAEVDARFPGLMTRYGGHAMAAGLSLPSARLGEFAAAFDAVARRLIGPELLDPVLHTDGELHPQDYDIDLARQLRFAGPWGQTFPEPLFDDEFTVTDWRLMGQTHLRLSLRHARQAATLDAVMFGGYAGQPPPARIRAVFQLGIDDWNGRERLRLLVRHIEAA</sequence>
<keyword evidence="4" id="KW-0378">Hydrolase</keyword>
<dbReference type="NCBIfam" id="TIGR00644">
    <property type="entry name" value="recJ"/>
    <property type="match status" value="1"/>
</dbReference>
<keyword evidence="3" id="KW-0540">Nuclease</keyword>
<keyword evidence="5 9" id="KW-0269">Exonuclease</keyword>
<gene>
    <name evidence="9" type="primary">recJ</name>
    <name evidence="9" type="ORF">N4264_16855</name>
</gene>
<organism evidence="9 10">
    <name type="scientific">Tahibacter amnicola</name>
    <dbReference type="NCBI Taxonomy" id="2976241"/>
    <lineage>
        <taxon>Bacteria</taxon>
        <taxon>Pseudomonadati</taxon>
        <taxon>Pseudomonadota</taxon>
        <taxon>Gammaproteobacteria</taxon>
        <taxon>Lysobacterales</taxon>
        <taxon>Rhodanobacteraceae</taxon>
        <taxon>Tahibacter</taxon>
    </lineage>
</organism>
<evidence type="ECO:0000256" key="1">
    <source>
        <dbReference type="ARBA" id="ARBA00005915"/>
    </source>
</evidence>
<dbReference type="InterPro" id="IPR004610">
    <property type="entry name" value="RecJ"/>
</dbReference>
<evidence type="ECO:0000313" key="9">
    <source>
        <dbReference type="EMBL" id="UXI66412.1"/>
    </source>
</evidence>
<evidence type="ECO:0000256" key="3">
    <source>
        <dbReference type="ARBA" id="ARBA00022722"/>
    </source>
</evidence>
<accession>A0ABY6BA34</accession>
<dbReference type="EMBL" id="CP104694">
    <property type="protein sequence ID" value="UXI66412.1"/>
    <property type="molecule type" value="Genomic_DNA"/>
</dbReference>
<evidence type="ECO:0000259" key="6">
    <source>
        <dbReference type="Pfam" id="PF01368"/>
    </source>
</evidence>
<reference evidence="9" key="1">
    <citation type="submission" date="2022-09" db="EMBL/GenBank/DDBJ databases">
        <title>Tahibacter sp. nov., isolated from a fresh water.</title>
        <authorList>
            <person name="Baek J.H."/>
            <person name="Lee J.K."/>
            <person name="Kim J.M."/>
            <person name="Jeon C.O."/>
        </authorList>
    </citation>
    <scope>NUCLEOTIDE SEQUENCE</scope>
    <source>
        <strain evidence="9">W38</strain>
    </source>
</reference>
<proteinExistence type="inferred from homology"/>
<dbReference type="Gene3D" id="3.10.310.30">
    <property type="match status" value="1"/>
</dbReference>
<name>A0ABY6BA34_9GAMM</name>
<evidence type="ECO:0000313" key="10">
    <source>
        <dbReference type="Proteomes" id="UP001064632"/>
    </source>
</evidence>
<dbReference type="Pfam" id="PF01368">
    <property type="entry name" value="DHH"/>
    <property type="match status" value="1"/>
</dbReference>
<dbReference type="SUPFAM" id="SSF64182">
    <property type="entry name" value="DHH phosphoesterases"/>
    <property type="match status" value="1"/>
</dbReference>
<dbReference type="InterPro" id="IPR038763">
    <property type="entry name" value="DHH_sf"/>
</dbReference>
<evidence type="ECO:0000256" key="2">
    <source>
        <dbReference type="ARBA" id="ARBA00019841"/>
    </source>
</evidence>
<evidence type="ECO:0000259" key="8">
    <source>
        <dbReference type="Pfam" id="PF17768"/>
    </source>
</evidence>
<dbReference type="InterPro" id="IPR001667">
    <property type="entry name" value="DDH_dom"/>
</dbReference>
<dbReference type="Pfam" id="PF02272">
    <property type="entry name" value="DHHA1"/>
    <property type="match status" value="1"/>
</dbReference>
<dbReference type="GO" id="GO:0004527">
    <property type="term" value="F:exonuclease activity"/>
    <property type="evidence" value="ECO:0007669"/>
    <property type="project" value="UniProtKB-KW"/>
</dbReference>
<feature type="domain" description="DDH" evidence="6">
    <location>
        <begin position="73"/>
        <end position="233"/>
    </location>
</feature>
<keyword evidence="10" id="KW-1185">Reference proteome</keyword>
<evidence type="ECO:0000259" key="7">
    <source>
        <dbReference type="Pfam" id="PF02272"/>
    </source>
</evidence>
<dbReference type="InterPro" id="IPR041122">
    <property type="entry name" value="RecJ_OB"/>
</dbReference>
<comment type="similarity">
    <text evidence="1">Belongs to the RecJ family.</text>
</comment>
<dbReference type="Gene3D" id="3.90.1640.30">
    <property type="match status" value="1"/>
</dbReference>
<dbReference type="InterPro" id="IPR003156">
    <property type="entry name" value="DHHA1_dom"/>
</dbReference>
<dbReference type="Proteomes" id="UP001064632">
    <property type="component" value="Chromosome"/>
</dbReference>
<dbReference type="PANTHER" id="PTHR30255:SF2">
    <property type="entry name" value="SINGLE-STRANDED-DNA-SPECIFIC EXONUCLEASE RECJ"/>
    <property type="match status" value="1"/>
</dbReference>
<evidence type="ECO:0000256" key="5">
    <source>
        <dbReference type="ARBA" id="ARBA00022839"/>
    </source>
</evidence>
<dbReference type="PANTHER" id="PTHR30255">
    <property type="entry name" value="SINGLE-STRANDED-DNA-SPECIFIC EXONUCLEASE RECJ"/>
    <property type="match status" value="1"/>
</dbReference>